<dbReference type="InterPro" id="IPR035897">
    <property type="entry name" value="Toll_tir_struct_dom_sf"/>
</dbReference>
<dbReference type="PANTHER" id="PTHR32009:SF139">
    <property type="entry name" value="TOLL-INTERLEUKIN-RESISTANCE (TIR) DOMAIN FAMILY PROTEIN"/>
    <property type="match status" value="1"/>
</dbReference>
<accession>A0AAV0PYG4</accession>
<protein>
    <recommendedName>
        <fullName evidence="2">TIR domain-containing protein</fullName>
    </recommendedName>
</protein>
<evidence type="ECO:0000313" key="4">
    <source>
        <dbReference type="Proteomes" id="UP001154282"/>
    </source>
</evidence>
<dbReference type="SUPFAM" id="SSF52200">
    <property type="entry name" value="Toll/Interleukin receptor TIR domain"/>
    <property type="match status" value="1"/>
</dbReference>
<dbReference type="AlphaFoldDB" id="A0AAV0PYG4"/>
<dbReference type="GO" id="GO:0007165">
    <property type="term" value="P:signal transduction"/>
    <property type="evidence" value="ECO:0007669"/>
    <property type="project" value="InterPro"/>
</dbReference>
<reference evidence="3" key="1">
    <citation type="submission" date="2022-08" db="EMBL/GenBank/DDBJ databases">
        <authorList>
            <person name="Gutierrez-Valencia J."/>
        </authorList>
    </citation>
    <scope>NUCLEOTIDE SEQUENCE</scope>
</reference>
<name>A0AAV0PYG4_9ROSI</name>
<dbReference type="Proteomes" id="UP001154282">
    <property type="component" value="Unassembled WGS sequence"/>
</dbReference>
<dbReference type="PROSITE" id="PS50104">
    <property type="entry name" value="TIR"/>
    <property type="match status" value="1"/>
</dbReference>
<keyword evidence="4" id="KW-1185">Reference proteome</keyword>
<dbReference type="PANTHER" id="PTHR32009">
    <property type="entry name" value="TMV RESISTANCE PROTEIN N-LIKE"/>
    <property type="match status" value="1"/>
</dbReference>
<proteinExistence type="predicted"/>
<dbReference type="InterPro" id="IPR000157">
    <property type="entry name" value="TIR_dom"/>
</dbReference>
<keyword evidence="1" id="KW-0520">NAD</keyword>
<gene>
    <name evidence="3" type="ORF">LITE_LOCUS40692</name>
</gene>
<dbReference type="SMART" id="SM00255">
    <property type="entry name" value="TIR"/>
    <property type="match status" value="1"/>
</dbReference>
<dbReference type="Pfam" id="PF01582">
    <property type="entry name" value="TIR"/>
    <property type="match status" value="1"/>
</dbReference>
<comment type="caution">
    <text evidence="3">The sequence shown here is derived from an EMBL/GenBank/DDBJ whole genome shotgun (WGS) entry which is preliminary data.</text>
</comment>
<dbReference type="EMBL" id="CAMGYJ010000009">
    <property type="protein sequence ID" value="CAI0476242.1"/>
    <property type="molecule type" value="Genomic_DNA"/>
</dbReference>
<evidence type="ECO:0000256" key="1">
    <source>
        <dbReference type="ARBA" id="ARBA00023027"/>
    </source>
</evidence>
<feature type="domain" description="TIR" evidence="2">
    <location>
        <begin position="55"/>
        <end position="204"/>
    </location>
</feature>
<sequence>MAASASTLPTAFISFRHRLRQPPLLLNHTLRTLQISATGGERPQPPPLLLHQHRPSFDAFLSFHGALRHTIVDHLYASLLRKGVKAFKDDTQMERGVEVKQAISAAIGDSSIYLLLLSPGYASSSFCMDEAVEIMKSCDGGGGRVALPVFYLVTPEDVCLPTAGCFKEQFQAHFADFTYARVQGWIDALSAIGEIAGFVHNNGR</sequence>
<evidence type="ECO:0000259" key="2">
    <source>
        <dbReference type="PROSITE" id="PS50104"/>
    </source>
</evidence>
<evidence type="ECO:0000313" key="3">
    <source>
        <dbReference type="EMBL" id="CAI0476242.1"/>
    </source>
</evidence>
<dbReference type="Gene3D" id="3.40.50.10140">
    <property type="entry name" value="Toll/interleukin-1 receptor homology (TIR) domain"/>
    <property type="match status" value="1"/>
</dbReference>
<organism evidence="3 4">
    <name type="scientific">Linum tenue</name>
    <dbReference type="NCBI Taxonomy" id="586396"/>
    <lineage>
        <taxon>Eukaryota</taxon>
        <taxon>Viridiplantae</taxon>
        <taxon>Streptophyta</taxon>
        <taxon>Embryophyta</taxon>
        <taxon>Tracheophyta</taxon>
        <taxon>Spermatophyta</taxon>
        <taxon>Magnoliopsida</taxon>
        <taxon>eudicotyledons</taxon>
        <taxon>Gunneridae</taxon>
        <taxon>Pentapetalae</taxon>
        <taxon>rosids</taxon>
        <taxon>fabids</taxon>
        <taxon>Malpighiales</taxon>
        <taxon>Linaceae</taxon>
        <taxon>Linum</taxon>
    </lineage>
</organism>